<evidence type="ECO:0000313" key="3">
    <source>
        <dbReference type="Proteomes" id="UP001501729"/>
    </source>
</evidence>
<accession>A0AAV3US67</accession>
<proteinExistence type="predicted"/>
<keyword evidence="3" id="KW-1185">Reference proteome</keyword>
<keyword evidence="1" id="KW-0472">Membrane</keyword>
<comment type="caution">
    <text evidence="2">The sequence shown here is derived from an EMBL/GenBank/DDBJ whole genome shotgun (WGS) entry which is preliminary data.</text>
</comment>
<protein>
    <recommendedName>
        <fullName evidence="4">PrgI family protein</fullName>
    </recommendedName>
</protein>
<dbReference type="AlphaFoldDB" id="A0AAV3US67"/>
<reference evidence="2 3" key="1">
    <citation type="journal article" date="2019" name="Int. J. Syst. Evol. Microbiol.">
        <title>The Global Catalogue of Microorganisms (GCM) 10K type strain sequencing project: providing services to taxonomists for standard genome sequencing and annotation.</title>
        <authorList>
            <consortium name="The Broad Institute Genomics Platform"/>
            <consortium name="The Broad Institute Genome Sequencing Center for Infectious Disease"/>
            <person name="Wu L."/>
            <person name="Ma J."/>
        </authorList>
    </citation>
    <scope>NUCLEOTIDE SEQUENCE [LARGE SCALE GENOMIC DNA]</scope>
    <source>
        <strain evidence="2 3">JCM 17504</strain>
    </source>
</reference>
<feature type="transmembrane region" description="Helical" evidence="1">
    <location>
        <begin position="30"/>
        <end position="60"/>
    </location>
</feature>
<dbReference type="Proteomes" id="UP001501729">
    <property type="component" value="Unassembled WGS sequence"/>
</dbReference>
<evidence type="ECO:0000313" key="2">
    <source>
        <dbReference type="EMBL" id="GAA5065283.1"/>
    </source>
</evidence>
<feature type="transmembrane region" description="Helical" evidence="1">
    <location>
        <begin position="66"/>
        <end position="86"/>
    </location>
</feature>
<name>A0AAV3US67_9EURY</name>
<dbReference type="EMBL" id="BAABKX010000030">
    <property type="protein sequence ID" value="GAA5065283.1"/>
    <property type="molecule type" value="Genomic_DNA"/>
</dbReference>
<keyword evidence="1" id="KW-0812">Transmembrane</keyword>
<gene>
    <name evidence="2" type="ORF">GCM10025751_56020</name>
</gene>
<evidence type="ECO:0008006" key="4">
    <source>
        <dbReference type="Google" id="ProtNLM"/>
    </source>
</evidence>
<sequence>MEDEAMQIPPLSIEAPNETARETVRRHTAILIGLIKVLLVGGLIQIVVLGSVGAVALYILNVSQDTSGWMVIFSWFGAAYLMKFYARSVFPVNGDRFERV</sequence>
<evidence type="ECO:0000256" key="1">
    <source>
        <dbReference type="SAM" id="Phobius"/>
    </source>
</evidence>
<keyword evidence="1" id="KW-1133">Transmembrane helix</keyword>
<organism evidence="2 3">
    <name type="scientific">Haladaptatus pallidirubidus</name>
    <dbReference type="NCBI Taxonomy" id="1008152"/>
    <lineage>
        <taxon>Archaea</taxon>
        <taxon>Methanobacteriati</taxon>
        <taxon>Methanobacteriota</taxon>
        <taxon>Stenosarchaea group</taxon>
        <taxon>Halobacteria</taxon>
        <taxon>Halobacteriales</taxon>
        <taxon>Haladaptataceae</taxon>
        <taxon>Haladaptatus</taxon>
    </lineage>
</organism>